<sequence>MSWLNRQGRSRQPAPSDEEAGSHRKSGQTGAGRRERPTRMLPLHKASKTEVDTHQRPTLA</sequence>
<dbReference type="AlphaFoldDB" id="A0A5M9ZIW5"/>
<dbReference type="EMBL" id="RZUH01000006">
    <property type="protein sequence ID" value="KAA8827448.1"/>
    <property type="molecule type" value="Genomic_DNA"/>
</dbReference>
<name>A0A5M9ZIW5_9BIFI</name>
<dbReference type="Proteomes" id="UP000410049">
    <property type="component" value="Unassembled WGS sequence"/>
</dbReference>
<dbReference type="RefSeq" id="WP_150379578.1">
    <property type="nucleotide sequence ID" value="NZ_RZUH01000006.1"/>
</dbReference>
<reference evidence="2 3" key="1">
    <citation type="journal article" date="2019" name="Syst. Appl. Microbiol.">
        <title>Characterization of Bifidobacterium species in feaces of the Egyptian fruit bat: Description of B. vespertilionis sp. nov. and B. rousetti sp. nov.</title>
        <authorList>
            <person name="Modesto M."/>
            <person name="Satti M."/>
            <person name="Watanabe K."/>
            <person name="Puglisi E."/>
            <person name="Morelli L."/>
            <person name="Huang C.-H."/>
            <person name="Liou J.-S."/>
            <person name="Miyashita M."/>
            <person name="Tamura T."/>
            <person name="Saito S."/>
            <person name="Mori K."/>
            <person name="Huang L."/>
            <person name="Sciavilla P."/>
            <person name="Sandri C."/>
            <person name="Spiezio C."/>
            <person name="Vitali F."/>
            <person name="Cavalieri D."/>
            <person name="Perpetuini G."/>
            <person name="Tofalo R."/>
            <person name="Bonetti A."/>
            <person name="Arita M."/>
            <person name="Mattarelli P."/>
        </authorList>
    </citation>
    <scope>NUCLEOTIDE SEQUENCE [LARGE SCALE GENOMIC DNA]</scope>
    <source>
        <strain evidence="2 3">RST17</strain>
    </source>
</reference>
<evidence type="ECO:0000313" key="2">
    <source>
        <dbReference type="EMBL" id="KAA8827448.1"/>
    </source>
</evidence>
<feature type="region of interest" description="Disordered" evidence="1">
    <location>
        <begin position="1"/>
        <end position="60"/>
    </location>
</feature>
<evidence type="ECO:0000256" key="1">
    <source>
        <dbReference type="SAM" id="MobiDB-lite"/>
    </source>
</evidence>
<accession>A0A5M9ZIW5</accession>
<evidence type="ECO:0000313" key="3">
    <source>
        <dbReference type="Proteomes" id="UP000410049"/>
    </source>
</evidence>
<protein>
    <submittedName>
        <fullName evidence="2">Uncharacterized protein</fullName>
    </submittedName>
</protein>
<proteinExistence type="predicted"/>
<comment type="caution">
    <text evidence="2">The sequence shown here is derived from an EMBL/GenBank/DDBJ whole genome shotgun (WGS) entry which is preliminary data.</text>
</comment>
<feature type="compositionally biased region" description="Basic and acidic residues" evidence="1">
    <location>
        <begin position="47"/>
        <end position="60"/>
    </location>
</feature>
<gene>
    <name evidence="2" type="ORF">EMO91_08525</name>
</gene>
<organism evidence="2 3">
    <name type="scientific">Bifidobacterium myosotis</name>
    <dbReference type="NCBI Taxonomy" id="1630166"/>
    <lineage>
        <taxon>Bacteria</taxon>
        <taxon>Bacillati</taxon>
        <taxon>Actinomycetota</taxon>
        <taxon>Actinomycetes</taxon>
        <taxon>Bifidobacteriales</taxon>
        <taxon>Bifidobacteriaceae</taxon>
        <taxon>Bifidobacterium</taxon>
    </lineage>
</organism>